<evidence type="ECO:0000259" key="1">
    <source>
        <dbReference type="Pfam" id="PF03732"/>
    </source>
</evidence>
<dbReference type="Pfam" id="PF03732">
    <property type="entry name" value="Retrotrans_gag"/>
    <property type="match status" value="1"/>
</dbReference>
<comment type="caution">
    <text evidence="2">The sequence shown here is derived from an EMBL/GenBank/DDBJ whole genome shotgun (WGS) entry which is preliminary data.</text>
</comment>
<reference evidence="2 3" key="1">
    <citation type="submission" date="2019-05" db="EMBL/GenBank/DDBJ databases">
        <title>Mikania micrantha, genome provides insights into the molecular mechanism of rapid growth.</title>
        <authorList>
            <person name="Liu B."/>
        </authorList>
    </citation>
    <scope>NUCLEOTIDE SEQUENCE [LARGE SCALE GENOMIC DNA]</scope>
    <source>
        <strain evidence="2">NLD-2019</strain>
        <tissue evidence="2">Leaf</tissue>
    </source>
</reference>
<keyword evidence="3" id="KW-1185">Reference proteome</keyword>
<dbReference type="OrthoDB" id="1680348at2759"/>
<protein>
    <recommendedName>
        <fullName evidence="1">Retrotransposon gag domain-containing protein</fullName>
    </recommendedName>
</protein>
<sequence>MKVYVRKKRQDKSAAASGQQIELMFGISISGALSGYNIRCVWILTLVPLPGNEGGSMVATRNQEGNSGTHDPIAAQLEAIAAKLDAMESLKEDVAALKRIPTFNDRHGGGYHEEGETSCRSQTGNRPFNKIDFPNFGGGDSRGWILKAEKYFRYYHIPEDEKVDIASMHLDGDALDLFSWLSVDHRMMFWEDLTHAFQKNFGPAEFQNPDEFLCSIKQTGTVQEYRQEFAKRSARVQNWPDHCLLGVFLNGLKDELKADVRIHKPHTVYNAMSLAMEFESKVSRGKSTKGNSWNTFYQDILCRSKTWQDKSAAASGQQIELMFGISISGALSG</sequence>
<dbReference type="EMBL" id="SZYD01000001">
    <property type="protein sequence ID" value="KAD7478442.1"/>
    <property type="molecule type" value="Genomic_DNA"/>
</dbReference>
<feature type="domain" description="Retrotransposon gag" evidence="1">
    <location>
        <begin position="164"/>
        <end position="254"/>
    </location>
</feature>
<dbReference type="InterPro" id="IPR005162">
    <property type="entry name" value="Retrotrans_gag_dom"/>
</dbReference>
<accession>A0A5N6Q1K3</accession>
<organism evidence="2 3">
    <name type="scientific">Mikania micrantha</name>
    <name type="common">bitter vine</name>
    <dbReference type="NCBI Taxonomy" id="192012"/>
    <lineage>
        <taxon>Eukaryota</taxon>
        <taxon>Viridiplantae</taxon>
        <taxon>Streptophyta</taxon>
        <taxon>Embryophyta</taxon>
        <taxon>Tracheophyta</taxon>
        <taxon>Spermatophyta</taxon>
        <taxon>Magnoliopsida</taxon>
        <taxon>eudicotyledons</taxon>
        <taxon>Gunneridae</taxon>
        <taxon>Pentapetalae</taxon>
        <taxon>asterids</taxon>
        <taxon>campanulids</taxon>
        <taxon>Asterales</taxon>
        <taxon>Asteraceae</taxon>
        <taxon>Asteroideae</taxon>
        <taxon>Heliantheae alliance</taxon>
        <taxon>Eupatorieae</taxon>
        <taxon>Mikania</taxon>
    </lineage>
</organism>
<name>A0A5N6Q1K3_9ASTR</name>
<dbReference type="Proteomes" id="UP000326396">
    <property type="component" value="Linkage Group LG1"/>
</dbReference>
<dbReference type="AlphaFoldDB" id="A0A5N6Q1K3"/>
<evidence type="ECO:0000313" key="2">
    <source>
        <dbReference type="EMBL" id="KAD7478442.1"/>
    </source>
</evidence>
<evidence type="ECO:0000313" key="3">
    <source>
        <dbReference type="Proteomes" id="UP000326396"/>
    </source>
</evidence>
<proteinExistence type="predicted"/>
<gene>
    <name evidence="2" type="ORF">E3N88_01578</name>
</gene>